<dbReference type="EMBL" id="PQFF01000202">
    <property type="protein sequence ID" value="RHZ75065.1"/>
    <property type="molecule type" value="Genomic_DNA"/>
</dbReference>
<proteinExistence type="predicted"/>
<evidence type="ECO:0000313" key="1">
    <source>
        <dbReference type="EMBL" id="RHZ75065.1"/>
    </source>
</evidence>
<dbReference type="AlphaFoldDB" id="A0A397IGX4"/>
<organism evidence="1 2">
    <name type="scientific">Diversispora epigaea</name>
    <dbReference type="NCBI Taxonomy" id="1348612"/>
    <lineage>
        <taxon>Eukaryota</taxon>
        <taxon>Fungi</taxon>
        <taxon>Fungi incertae sedis</taxon>
        <taxon>Mucoromycota</taxon>
        <taxon>Glomeromycotina</taxon>
        <taxon>Glomeromycetes</taxon>
        <taxon>Diversisporales</taxon>
        <taxon>Diversisporaceae</taxon>
        <taxon>Diversispora</taxon>
    </lineage>
</organism>
<accession>A0A397IGX4</accession>
<keyword evidence="2" id="KW-1185">Reference proteome</keyword>
<name>A0A397IGX4_9GLOM</name>
<dbReference type="Proteomes" id="UP000266861">
    <property type="component" value="Unassembled WGS sequence"/>
</dbReference>
<comment type="caution">
    <text evidence="1">The sequence shown here is derived from an EMBL/GenBank/DDBJ whole genome shotgun (WGS) entry which is preliminary data.</text>
</comment>
<protein>
    <submittedName>
        <fullName evidence="1">Uncharacterized protein</fullName>
    </submittedName>
</protein>
<gene>
    <name evidence="1" type="ORF">Glove_217g28</name>
</gene>
<evidence type="ECO:0000313" key="2">
    <source>
        <dbReference type="Proteomes" id="UP000266861"/>
    </source>
</evidence>
<sequence length="80" mass="8754">MDYLLKKSDISIHDEIMDTCSSLIIVENNSITLAGNSCFITNLGGRIMDFIVTTIVLSCPSQISQKVLGANPSLLPRRIN</sequence>
<reference evidence="1 2" key="1">
    <citation type="submission" date="2018-08" db="EMBL/GenBank/DDBJ databases">
        <title>Genome and evolution of the arbuscular mycorrhizal fungus Diversispora epigaea (formerly Glomus versiforme) and its bacterial endosymbionts.</title>
        <authorList>
            <person name="Sun X."/>
            <person name="Fei Z."/>
            <person name="Harrison M."/>
        </authorList>
    </citation>
    <scope>NUCLEOTIDE SEQUENCE [LARGE SCALE GENOMIC DNA]</scope>
    <source>
        <strain evidence="1 2">IT104</strain>
    </source>
</reference>